<evidence type="ECO:0000313" key="5">
    <source>
        <dbReference type="Proteomes" id="UP000836841"/>
    </source>
</evidence>
<dbReference type="InterPro" id="IPR007592">
    <property type="entry name" value="GEBP"/>
</dbReference>
<feature type="region of interest" description="Disordered" evidence="2">
    <location>
        <begin position="1"/>
        <end position="62"/>
    </location>
</feature>
<dbReference type="AlphaFoldDB" id="A0AAU9S0K2"/>
<dbReference type="GO" id="GO:0006355">
    <property type="term" value="P:regulation of DNA-templated transcription"/>
    <property type="evidence" value="ECO:0007669"/>
    <property type="project" value="InterPro"/>
</dbReference>
<dbReference type="Proteomes" id="UP000836841">
    <property type="component" value="Chromosome 3"/>
</dbReference>
<feature type="compositionally biased region" description="Basic and acidic residues" evidence="2">
    <location>
        <begin position="46"/>
        <end position="55"/>
    </location>
</feature>
<protein>
    <recommendedName>
        <fullName evidence="3">Glabrous enhancer-binding protein-like DBD domain-containing protein</fullName>
    </recommendedName>
</protein>
<feature type="region of interest" description="Disordered" evidence="2">
    <location>
        <begin position="188"/>
        <end position="280"/>
    </location>
</feature>
<dbReference type="EMBL" id="OU466859">
    <property type="protein sequence ID" value="CAH2054584.1"/>
    <property type="molecule type" value="Genomic_DNA"/>
</dbReference>
<organism evidence="4 5">
    <name type="scientific">Thlaspi arvense</name>
    <name type="common">Field penny-cress</name>
    <dbReference type="NCBI Taxonomy" id="13288"/>
    <lineage>
        <taxon>Eukaryota</taxon>
        <taxon>Viridiplantae</taxon>
        <taxon>Streptophyta</taxon>
        <taxon>Embryophyta</taxon>
        <taxon>Tracheophyta</taxon>
        <taxon>Spermatophyta</taxon>
        <taxon>Magnoliopsida</taxon>
        <taxon>eudicotyledons</taxon>
        <taxon>Gunneridae</taxon>
        <taxon>Pentapetalae</taxon>
        <taxon>rosids</taxon>
        <taxon>malvids</taxon>
        <taxon>Brassicales</taxon>
        <taxon>Brassicaceae</taxon>
        <taxon>Thlaspideae</taxon>
        <taxon>Thlaspi</taxon>
    </lineage>
</organism>
<gene>
    <name evidence="4" type="ORF">TAV2_LOCUS9486</name>
</gene>
<evidence type="ECO:0000313" key="4">
    <source>
        <dbReference type="EMBL" id="CAH2054584.1"/>
    </source>
</evidence>
<evidence type="ECO:0000256" key="1">
    <source>
        <dbReference type="ARBA" id="ARBA00010820"/>
    </source>
</evidence>
<proteinExistence type="inferred from homology"/>
<dbReference type="PANTHER" id="PTHR31662:SF49">
    <property type="entry name" value="GLABROUS1 ENHANCER-BINDING PROTEIN-RELATED"/>
    <property type="match status" value="1"/>
</dbReference>
<reference evidence="4 5" key="1">
    <citation type="submission" date="2022-03" db="EMBL/GenBank/DDBJ databases">
        <authorList>
            <person name="Nunn A."/>
            <person name="Chopra R."/>
            <person name="Nunn A."/>
            <person name="Contreras Garrido A."/>
        </authorList>
    </citation>
    <scope>NUCLEOTIDE SEQUENCE [LARGE SCALE GENOMIC DNA]</scope>
</reference>
<dbReference type="PANTHER" id="PTHR31662">
    <property type="entry name" value="BNAANNG10740D PROTEIN-RELATED"/>
    <property type="match status" value="1"/>
</dbReference>
<feature type="domain" description="Glabrous enhancer-binding protein-like DBD" evidence="3">
    <location>
        <begin position="72"/>
        <end position="162"/>
    </location>
</feature>
<keyword evidence="5" id="KW-1185">Reference proteome</keyword>
<name>A0AAU9S0K2_THLAR</name>
<dbReference type="Pfam" id="PF04504">
    <property type="entry name" value="GeBP-like_DBD"/>
    <property type="match status" value="1"/>
</dbReference>
<evidence type="ECO:0000256" key="2">
    <source>
        <dbReference type="SAM" id="MobiDB-lite"/>
    </source>
</evidence>
<feature type="compositionally biased region" description="Basic and acidic residues" evidence="2">
    <location>
        <begin position="196"/>
        <end position="225"/>
    </location>
</feature>
<dbReference type="GO" id="GO:0005634">
    <property type="term" value="C:nucleus"/>
    <property type="evidence" value="ECO:0007669"/>
    <property type="project" value="TreeGrafter"/>
</dbReference>
<dbReference type="InterPro" id="IPR053932">
    <property type="entry name" value="GeBP-like_DBD"/>
</dbReference>
<feature type="compositionally biased region" description="Basic and acidic residues" evidence="2">
    <location>
        <begin position="236"/>
        <end position="271"/>
    </location>
</feature>
<accession>A0AAU9S0K2</accession>
<sequence length="351" mass="38981">MSNKKRLPSRYALSDTDTSDEETPLNAHVTPPAPPQSPVFKSPESSGEKTPDSLRSRKKRKATLTCLSQDPKRIWSLNDELVILKGIVNYRNETGVDYLSDSGAFLNYIKNDIESSRNSKRQLVSKIRKLKQKFRDNLAKSPCFTINSHDSEIFNLSAAIWGNDKADCVDVNMDKANASKSKVQAFVEHEAEDDDGSAKGESFDKLPYENVDKSRENEAGGKGSEELEEAATNGKLENDDGSAKGDSCDERLPSEKVDKRMEEKEDGGKESEGDDADDEMSALQDVLETTMFQNLSIPAQKLMLRKLKTLGGKERKALSDEWKALLVQELLLKSKKQTFAAKLAKAASHDD</sequence>
<comment type="similarity">
    <text evidence="1">Belongs to the GeBP family.</text>
</comment>
<evidence type="ECO:0000259" key="3">
    <source>
        <dbReference type="Pfam" id="PF04504"/>
    </source>
</evidence>